<accession>A0ACB9AGQ6</accession>
<reference evidence="1 2" key="2">
    <citation type="journal article" date="2022" name="Mol. Ecol. Resour.">
        <title>The genomes of chicory, endive, great burdock and yacon provide insights into Asteraceae paleo-polyploidization history and plant inulin production.</title>
        <authorList>
            <person name="Fan W."/>
            <person name="Wang S."/>
            <person name="Wang H."/>
            <person name="Wang A."/>
            <person name="Jiang F."/>
            <person name="Liu H."/>
            <person name="Zhao H."/>
            <person name="Xu D."/>
            <person name="Zhang Y."/>
        </authorList>
    </citation>
    <scope>NUCLEOTIDE SEQUENCE [LARGE SCALE GENOMIC DNA]</scope>
    <source>
        <strain evidence="2">cv. Punajuju</strain>
        <tissue evidence="1">Leaves</tissue>
    </source>
</reference>
<comment type="caution">
    <text evidence="1">The sequence shown here is derived from an EMBL/GenBank/DDBJ whole genome shotgun (WGS) entry which is preliminary data.</text>
</comment>
<sequence length="69" mass="8043">MMRFHVIVKSATIRQHSTNNDEWYHSSIKPFLSPLFQPKKIPDFIVSVTSHKFEFKFTAGDRLYKLSGG</sequence>
<proteinExistence type="predicted"/>
<organism evidence="1 2">
    <name type="scientific">Cichorium intybus</name>
    <name type="common">Chicory</name>
    <dbReference type="NCBI Taxonomy" id="13427"/>
    <lineage>
        <taxon>Eukaryota</taxon>
        <taxon>Viridiplantae</taxon>
        <taxon>Streptophyta</taxon>
        <taxon>Embryophyta</taxon>
        <taxon>Tracheophyta</taxon>
        <taxon>Spermatophyta</taxon>
        <taxon>Magnoliopsida</taxon>
        <taxon>eudicotyledons</taxon>
        <taxon>Gunneridae</taxon>
        <taxon>Pentapetalae</taxon>
        <taxon>asterids</taxon>
        <taxon>campanulids</taxon>
        <taxon>Asterales</taxon>
        <taxon>Asteraceae</taxon>
        <taxon>Cichorioideae</taxon>
        <taxon>Cichorieae</taxon>
        <taxon>Cichoriinae</taxon>
        <taxon>Cichorium</taxon>
    </lineage>
</organism>
<keyword evidence="2" id="KW-1185">Reference proteome</keyword>
<name>A0ACB9AGQ6_CICIN</name>
<dbReference type="EMBL" id="CM042015">
    <property type="protein sequence ID" value="KAI3709402.1"/>
    <property type="molecule type" value="Genomic_DNA"/>
</dbReference>
<protein>
    <submittedName>
        <fullName evidence="1">Uncharacterized protein</fullName>
    </submittedName>
</protein>
<reference evidence="2" key="1">
    <citation type="journal article" date="2022" name="Mol. Ecol. Resour.">
        <title>The genomes of chicory, endive, great burdock and yacon provide insights into Asteraceae palaeo-polyploidization history and plant inulin production.</title>
        <authorList>
            <person name="Fan W."/>
            <person name="Wang S."/>
            <person name="Wang H."/>
            <person name="Wang A."/>
            <person name="Jiang F."/>
            <person name="Liu H."/>
            <person name="Zhao H."/>
            <person name="Xu D."/>
            <person name="Zhang Y."/>
        </authorList>
    </citation>
    <scope>NUCLEOTIDE SEQUENCE [LARGE SCALE GENOMIC DNA]</scope>
    <source>
        <strain evidence="2">cv. Punajuju</strain>
    </source>
</reference>
<evidence type="ECO:0000313" key="2">
    <source>
        <dbReference type="Proteomes" id="UP001055811"/>
    </source>
</evidence>
<dbReference type="Proteomes" id="UP001055811">
    <property type="component" value="Linkage Group LG07"/>
</dbReference>
<evidence type="ECO:0000313" key="1">
    <source>
        <dbReference type="EMBL" id="KAI3709402.1"/>
    </source>
</evidence>
<gene>
    <name evidence="1" type="ORF">L2E82_39164</name>
</gene>